<feature type="coiled-coil region" evidence="1">
    <location>
        <begin position="260"/>
        <end position="287"/>
    </location>
</feature>
<evidence type="ECO:0000313" key="6">
    <source>
        <dbReference type="Proteomes" id="UP000027138"/>
    </source>
</evidence>
<keyword evidence="1" id="KW-0175">Coiled coil</keyword>
<keyword evidence="6" id="KW-1185">Reference proteome</keyword>
<dbReference type="PANTHER" id="PTHR33232:SF16">
    <property type="entry name" value="PROTEIN SIEVE ELEMENT OCCLUSION A"/>
    <property type="match status" value="1"/>
</dbReference>
<evidence type="ECO:0000259" key="4">
    <source>
        <dbReference type="Pfam" id="PF14577"/>
    </source>
</evidence>
<dbReference type="InterPro" id="IPR027942">
    <property type="entry name" value="SEO_N"/>
</dbReference>
<feature type="domain" description="Sieve element occlusion C-terminal" evidence="4">
    <location>
        <begin position="455"/>
        <end position="687"/>
    </location>
</feature>
<dbReference type="EMBL" id="KK914219">
    <property type="protein sequence ID" value="KDP46378.1"/>
    <property type="molecule type" value="Genomic_DNA"/>
</dbReference>
<reference evidence="5 6" key="1">
    <citation type="journal article" date="2014" name="PLoS ONE">
        <title>Global Analysis of Gene Expression Profiles in Physic Nut (Jatropha curcas L.) Seedlings Exposed to Salt Stress.</title>
        <authorList>
            <person name="Zhang L."/>
            <person name="Zhang C."/>
            <person name="Wu P."/>
            <person name="Chen Y."/>
            <person name="Li M."/>
            <person name="Jiang H."/>
            <person name="Wu G."/>
        </authorList>
    </citation>
    <scope>NUCLEOTIDE SEQUENCE [LARGE SCALE GENOMIC DNA]</scope>
    <source>
        <strain evidence="6">cv. GZQX0401</strain>
        <tissue evidence="5">Young leaves</tissue>
    </source>
</reference>
<evidence type="ECO:0000259" key="3">
    <source>
        <dbReference type="Pfam" id="PF14576"/>
    </source>
</evidence>
<accession>A0A067LGB5</accession>
<dbReference type="PANTHER" id="PTHR33232">
    <property type="entry name" value="PROTEIN SIEVE ELEMENT OCCLUSION B-LIKE"/>
    <property type="match status" value="1"/>
</dbReference>
<dbReference type="STRING" id="180498.A0A067LGB5"/>
<evidence type="ECO:0000256" key="2">
    <source>
        <dbReference type="SAM" id="MobiDB-lite"/>
    </source>
</evidence>
<sequence length="688" mass="79495">MSFKRSQSRSDRQQQIPKVSDDNALTKQINDTHGHPDDVREFDVKPLLQMVEDVFDFKTNDVTQETVADSLDQNTKARYVFESLVDLIDKIGSEIDNKCREGAGGHEITMGTLKKLPNYSWGAKLVITLAAFAMNYGEFWVVKVKYYESDMLAKSIARLKQLTRVLDESSGQVDEMKRLIEVMINIAKCILKLKELPSLSTMTSIHRAEEKLPITVYWTIRSMVACSSLITGLMGMEDERISATETWELSSLTNKLSDMHKNLNAQLENCYKEIDKENQEKAFQELKTLTKTDQNDNMQILKALICGKDDPLPLFIKDKGRVKIDVLCNKNVLLLISDLDISEDDIFMLTNIQESRDLRKEQQEGHQYEIVWLPIIDWKDDMQDRFKKLQDGMTWYSICHPSLIDRGVIRFVREEWHFEKKPILVVLDPKGKVASFNAIHMMWIWGDLAFPFTTSREEELWSKESWGLKLLVNGLDPAVINWAAEEKYVCLYGGDDIEWIRKFTNTAKQVAKSAGIPLEMLYVGKSNPKKRVARNIETIIWENLSHLWEDKTYIWYFWVRIESMWRSKNQLGGKTKDDPIMKKIMKVLSFDSEAGWAIFAKGFDNQIVVEARGNIILSCLENYTKWKSDGTQQKEFIAAVKDAVEDAVKEQHHCNRLTFPPDDGKTSEIPCADCDNIMERFILYKCCD</sequence>
<organism evidence="5 6">
    <name type="scientific">Jatropha curcas</name>
    <name type="common">Barbados nut</name>
    <dbReference type="NCBI Taxonomy" id="180498"/>
    <lineage>
        <taxon>Eukaryota</taxon>
        <taxon>Viridiplantae</taxon>
        <taxon>Streptophyta</taxon>
        <taxon>Embryophyta</taxon>
        <taxon>Tracheophyta</taxon>
        <taxon>Spermatophyta</taxon>
        <taxon>Magnoliopsida</taxon>
        <taxon>eudicotyledons</taxon>
        <taxon>Gunneridae</taxon>
        <taxon>Pentapetalae</taxon>
        <taxon>rosids</taxon>
        <taxon>fabids</taxon>
        <taxon>Malpighiales</taxon>
        <taxon>Euphorbiaceae</taxon>
        <taxon>Crotonoideae</taxon>
        <taxon>Jatropheae</taxon>
        <taxon>Jatropha</taxon>
    </lineage>
</organism>
<dbReference type="InterPro" id="IPR027944">
    <property type="entry name" value="SEO_C"/>
</dbReference>
<dbReference type="Pfam" id="PF14576">
    <property type="entry name" value="SEO_N"/>
    <property type="match status" value="1"/>
</dbReference>
<gene>
    <name evidence="5" type="ORF">JCGZ_10218</name>
</gene>
<evidence type="ECO:0008006" key="7">
    <source>
        <dbReference type="Google" id="ProtNLM"/>
    </source>
</evidence>
<protein>
    <recommendedName>
        <fullName evidence="7">Protein SIEVE ELEMENT OCCLUSION B-like</fullName>
    </recommendedName>
</protein>
<dbReference type="Proteomes" id="UP000027138">
    <property type="component" value="Unassembled WGS sequence"/>
</dbReference>
<evidence type="ECO:0000313" key="5">
    <source>
        <dbReference type="EMBL" id="KDP46378.1"/>
    </source>
</evidence>
<dbReference type="GO" id="GO:0010088">
    <property type="term" value="P:phloem development"/>
    <property type="evidence" value="ECO:0007669"/>
    <property type="project" value="InterPro"/>
</dbReference>
<dbReference type="OrthoDB" id="1854460at2759"/>
<feature type="region of interest" description="Disordered" evidence="2">
    <location>
        <begin position="1"/>
        <end position="38"/>
    </location>
</feature>
<proteinExistence type="predicted"/>
<dbReference type="AlphaFoldDB" id="A0A067LGB5"/>
<dbReference type="InterPro" id="IPR039299">
    <property type="entry name" value="SEOA"/>
</dbReference>
<dbReference type="Pfam" id="PF14577">
    <property type="entry name" value="SEO_C"/>
    <property type="match status" value="1"/>
</dbReference>
<evidence type="ECO:0000256" key="1">
    <source>
        <dbReference type="SAM" id="Coils"/>
    </source>
</evidence>
<feature type="domain" description="Sieve element occlusion N-terminal" evidence="3">
    <location>
        <begin position="20"/>
        <end position="292"/>
    </location>
</feature>
<name>A0A067LGB5_JATCU</name>